<dbReference type="Proteomes" id="UP000235564">
    <property type="component" value="Unassembled WGS sequence"/>
</dbReference>
<organism evidence="2 3">
    <name type="scientific">Hoylesella buccalis</name>
    <dbReference type="NCBI Taxonomy" id="28127"/>
    <lineage>
        <taxon>Bacteria</taxon>
        <taxon>Pseudomonadati</taxon>
        <taxon>Bacteroidota</taxon>
        <taxon>Bacteroidia</taxon>
        <taxon>Bacteroidales</taxon>
        <taxon>Prevotellaceae</taxon>
        <taxon>Hoylesella</taxon>
    </lineage>
</organism>
<evidence type="ECO:0000256" key="1">
    <source>
        <dbReference type="SAM" id="Phobius"/>
    </source>
</evidence>
<proteinExistence type="predicted"/>
<reference evidence="2 3" key="1">
    <citation type="submission" date="2017-09" db="EMBL/GenBank/DDBJ databases">
        <title>Bacterial strain isolated from the female urinary microbiota.</title>
        <authorList>
            <person name="Thomas-White K."/>
            <person name="Kumar N."/>
            <person name="Forster S."/>
            <person name="Putonti C."/>
            <person name="Lawley T."/>
            <person name="Wolfe A.J."/>
        </authorList>
    </citation>
    <scope>NUCLEOTIDE SEQUENCE [LARGE SCALE GENOMIC DNA]</scope>
    <source>
        <strain evidence="2 3">UMB0536</strain>
    </source>
</reference>
<accession>A0A2N6QNY3</accession>
<sequence>MSFFQQPKPRGFQHQYLYVDERKERLKALERRAKAALGQQEKQTYDAETQLKGTIRRSTHDAHRRKSLSIATVLLQALFVVLLAFVVLWLLIQLKGLPV</sequence>
<name>A0A2N6QNY3_9BACT</name>
<dbReference type="RefSeq" id="WP_102697842.1">
    <property type="nucleotide sequence ID" value="NZ_PNGJ01000009.1"/>
</dbReference>
<evidence type="ECO:0000313" key="2">
    <source>
        <dbReference type="EMBL" id="PMC23299.1"/>
    </source>
</evidence>
<evidence type="ECO:0000313" key="3">
    <source>
        <dbReference type="Proteomes" id="UP000235564"/>
    </source>
</evidence>
<keyword evidence="1" id="KW-0812">Transmembrane</keyword>
<gene>
    <name evidence="2" type="ORF">CJ231_10070</name>
</gene>
<comment type="caution">
    <text evidence="2">The sequence shown here is derived from an EMBL/GenBank/DDBJ whole genome shotgun (WGS) entry which is preliminary data.</text>
</comment>
<feature type="transmembrane region" description="Helical" evidence="1">
    <location>
        <begin position="67"/>
        <end position="92"/>
    </location>
</feature>
<evidence type="ECO:0008006" key="4">
    <source>
        <dbReference type="Google" id="ProtNLM"/>
    </source>
</evidence>
<dbReference type="AlphaFoldDB" id="A0A2N6QNY3"/>
<keyword evidence="1" id="KW-0472">Membrane</keyword>
<protein>
    <recommendedName>
        <fullName evidence="4">Ubiquitin carboxyl-hydrolase</fullName>
    </recommendedName>
</protein>
<dbReference type="EMBL" id="PNGJ01000009">
    <property type="protein sequence ID" value="PMC23299.1"/>
    <property type="molecule type" value="Genomic_DNA"/>
</dbReference>
<keyword evidence="1" id="KW-1133">Transmembrane helix</keyword>